<evidence type="ECO:0000313" key="3">
    <source>
        <dbReference type="Proteomes" id="UP000318571"/>
    </source>
</evidence>
<proteinExistence type="predicted"/>
<evidence type="ECO:0000313" key="2">
    <source>
        <dbReference type="EMBL" id="TRY71784.1"/>
    </source>
</evidence>
<comment type="caution">
    <text evidence="2">The sequence shown here is derived from an EMBL/GenBank/DDBJ whole genome shotgun (WGS) entry which is preliminary data.</text>
</comment>
<keyword evidence="1" id="KW-0812">Transmembrane</keyword>
<dbReference type="AlphaFoldDB" id="A0A553P277"/>
<keyword evidence="3" id="KW-1185">Reference proteome</keyword>
<dbReference type="EMBL" id="VCGU01000008">
    <property type="protein sequence ID" value="TRY71784.1"/>
    <property type="molecule type" value="Genomic_DNA"/>
</dbReference>
<dbReference type="Proteomes" id="UP000318571">
    <property type="component" value="Chromosome 7"/>
</dbReference>
<accession>A0A553P277</accession>
<feature type="transmembrane region" description="Helical" evidence="1">
    <location>
        <begin position="91"/>
        <end position="114"/>
    </location>
</feature>
<sequence length="140" mass="16269">MTVEPIATDEIKSVYTYLASLDWEEPWLFYLIGFHLFVGLVAFFTRRIAIVQATIFCALLLTVYQAEDINAYCAQNHKLFTAHQYFDSHGLFISIVMSMPFLGIAASIVANWFYVSTQLMRDLRVQKDRVRERQTSKKDQ</sequence>
<keyword evidence="1" id="KW-1133">Transmembrane helix</keyword>
<dbReference type="OMA" id="TFSKQQY"/>
<feature type="transmembrane region" description="Helical" evidence="1">
    <location>
        <begin position="27"/>
        <end position="44"/>
    </location>
</feature>
<dbReference type="Pfam" id="PF14770">
    <property type="entry name" value="TMEM18"/>
    <property type="match status" value="1"/>
</dbReference>
<gene>
    <name evidence="2" type="ORF">TCAL_14913</name>
</gene>
<protein>
    <submittedName>
        <fullName evidence="2">Uncharacterized protein</fullName>
    </submittedName>
</protein>
<dbReference type="InterPro" id="IPR026721">
    <property type="entry name" value="TMEM18"/>
</dbReference>
<dbReference type="OrthoDB" id="411535at2759"/>
<keyword evidence="1" id="KW-0472">Membrane</keyword>
<evidence type="ECO:0000256" key="1">
    <source>
        <dbReference type="SAM" id="Phobius"/>
    </source>
</evidence>
<name>A0A553P277_TIGCA</name>
<feature type="transmembrane region" description="Helical" evidence="1">
    <location>
        <begin position="49"/>
        <end position="66"/>
    </location>
</feature>
<reference evidence="2 3" key="1">
    <citation type="journal article" date="2018" name="Nat. Ecol. Evol.">
        <title>Genomic signatures of mitonuclear coevolution across populations of Tigriopus californicus.</title>
        <authorList>
            <person name="Barreto F.S."/>
            <person name="Watson E.T."/>
            <person name="Lima T.G."/>
            <person name="Willett C.S."/>
            <person name="Edmands S."/>
            <person name="Li W."/>
            <person name="Burton R.S."/>
        </authorList>
    </citation>
    <scope>NUCLEOTIDE SEQUENCE [LARGE SCALE GENOMIC DNA]</scope>
    <source>
        <strain evidence="2 3">San Diego</strain>
    </source>
</reference>
<organism evidence="2 3">
    <name type="scientific">Tigriopus californicus</name>
    <name type="common">Marine copepod</name>
    <dbReference type="NCBI Taxonomy" id="6832"/>
    <lineage>
        <taxon>Eukaryota</taxon>
        <taxon>Metazoa</taxon>
        <taxon>Ecdysozoa</taxon>
        <taxon>Arthropoda</taxon>
        <taxon>Crustacea</taxon>
        <taxon>Multicrustacea</taxon>
        <taxon>Hexanauplia</taxon>
        <taxon>Copepoda</taxon>
        <taxon>Harpacticoida</taxon>
        <taxon>Harpacticidae</taxon>
        <taxon>Tigriopus</taxon>
    </lineage>
</organism>